<sequence>MDFDQLRTFCQLAIDGNYRVASEHLCITQSALTKKIQRLEAHTGLVLFERGRQGACLTQAGLTLLPEAQRMVDNFNAFQALTHLVAEGTTGTLKIGFGISSYHLAPHYIAQFKQAFPNIHIVLNDMPSQLQTESLLRGELHLGFNRLPAIPPLKGIKFSSDHLVVAVHRSQLIDESKLWNSLRHLDYLRLTPERGLGLAKQIEKLLIEQNQTLHPAQEADDILTLLALVSANIGFTIVPASVENIANESVRFIPLPSSSAIWDVGLIWNEDLGNSARDSFIKFIVKEKLEELKSL</sequence>
<keyword evidence="2" id="KW-0805">Transcription regulation</keyword>
<evidence type="ECO:0000256" key="3">
    <source>
        <dbReference type="ARBA" id="ARBA00023125"/>
    </source>
</evidence>
<evidence type="ECO:0000256" key="1">
    <source>
        <dbReference type="ARBA" id="ARBA00009437"/>
    </source>
</evidence>
<reference evidence="6 7" key="1">
    <citation type="submission" date="2018-06" db="EMBL/GenBank/DDBJ databases">
        <title>Freshwater and sediment microbial communities from various areas in North America, analyzing microbe dynamics in response to fracking.</title>
        <authorList>
            <person name="Lamendella R."/>
        </authorList>
    </citation>
    <scope>NUCLEOTIDE SEQUENCE [LARGE SCALE GENOMIC DNA]</scope>
    <source>
        <strain evidence="6 7">99A</strain>
    </source>
</reference>
<dbReference type="InterPro" id="IPR036390">
    <property type="entry name" value="WH_DNA-bd_sf"/>
</dbReference>
<keyword evidence="3" id="KW-0238">DNA-binding</keyword>
<dbReference type="GO" id="GO:0005829">
    <property type="term" value="C:cytosol"/>
    <property type="evidence" value="ECO:0007669"/>
    <property type="project" value="TreeGrafter"/>
</dbReference>
<dbReference type="PRINTS" id="PR00039">
    <property type="entry name" value="HTHLYSR"/>
</dbReference>
<comment type="caution">
    <text evidence="6">The sequence shown here is derived from an EMBL/GenBank/DDBJ whole genome shotgun (WGS) entry which is preliminary data.</text>
</comment>
<dbReference type="GO" id="GO:0003700">
    <property type="term" value="F:DNA-binding transcription factor activity"/>
    <property type="evidence" value="ECO:0007669"/>
    <property type="project" value="InterPro"/>
</dbReference>
<keyword evidence="4" id="KW-0804">Transcription</keyword>
<dbReference type="InterPro" id="IPR005119">
    <property type="entry name" value="LysR_subst-bd"/>
</dbReference>
<dbReference type="SUPFAM" id="SSF46785">
    <property type="entry name" value="Winged helix' DNA-binding domain"/>
    <property type="match status" value="1"/>
</dbReference>
<feature type="domain" description="HTH lysR-type" evidence="5">
    <location>
        <begin position="1"/>
        <end position="58"/>
    </location>
</feature>
<evidence type="ECO:0000256" key="2">
    <source>
        <dbReference type="ARBA" id="ARBA00023015"/>
    </source>
</evidence>
<dbReference type="RefSeq" id="WP_112403660.1">
    <property type="nucleotide sequence ID" value="NZ_QLTR01000008.1"/>
</dbReference>
<dbReference type="InterPro" id="IPR036388">
    <property type="entry name" value="WH-like_DNA-bd_sf"/>
</dbReference>
<dbReference type="PROSITE" id="PS50931">
    <property type="entry name" value="HTH_LYSR"/>
    <property type="match status" value="1"/>
</dbReference>
<evidence type="ECO:0000259" key="5">
    <source>
        <dbReference type="PROSITE" id="PS50931"/>
    </source>
</evidence>
<evidence type="ECO:0000313" key="7">
    <source>
        <dbReference type="Proteomes" id="UP000248729"/>
    </source>
</evidence>
<name>A0A329EA87_VIBDI</name>
<dbReference type="SUPFAM" id="SSF53850">
    <property type="entry name" value="Periplasmic binding protein-like II"/>
    <property type="match status" value="1"/>
</dbReference>
<dbReference type="AlphaFoldDB" id="A0A329EA87"/>
<evidence type="ECO:0000256" key="4">
    <source>
        <dbReference type="ARBA" id="ARBA00023163"/>
    </source>
</evidence>
<accession>A0A329EA87</accession>
<dbReference type="InterPro" id="IPR000847">
    <property type="entry name" value="LysR_HTH_N"/>
</dbReference>
<dbReference type="PANTHER" id="PTHR30419:SF8">
    <property type="entry name" value="NITROGEN ASSIMILATION TRANSCRIPTIONAL ACTIVATOR-RELATED"/>
    <property type="match status" value="1"/>
</dbReference>
<protein>
    <submittedName>
        <fullName evidence="6">LysR family transcriptional regulator</fullName>
    </submittedName>
</protein>
<dbReference type="Gene3D" id="1.10.10.10">
    <property type="entry name" value="Winged helix-like DNA-binding domain superfamily/Winged helix DNA-binding domain"/>
    <property type="match status" value="1"/>
</dbReference>
<dbReference type="GO" id="GO:0003677">
    <property type="term" value="F:DNA binding"/>
    <property type="evidence" value="ECO:0007669"/>
    <property type="project" value="UniProtKB-KW"/>
</dbReference>
<proteinExistence type="inferred from homology"/>
<dbReference type="InterPro" id="IPR050950">
    <property type="entry name" value="HTH-type_LysR_regulators"/>
</dbReference>
<organism evidence="6 7">
    <name type="scientific">Vibrio diazotrophicus</name>
    <dbReference type="NCBI Taxonomy" id="685"/>
    <lineage>
        <taxon>Bacteria</taxon>
        <taxon>Pseudomonadati</taxon>
        <taxon>Pseudomonadota</taxon>
        <taxon>Gammaproteobacteria</taxon>
        <taxon>Vibrionales</taxon>
        <taxon>Vibrionaceae</taxon>
        <taxon>Vibrio</taxon>
    </lineage>
</organism>
<dbReference type="Pfam" id="PF00126">
    <property type="entry name" value="HTH_1"/>
    <property type="match status" value="1"/>
</dbReference>
<evidence type="ECO:0000313" key="6">
    <source>
        <dbReference type="EMBL" id="RAS65195.1"/>
    </source>
</evidence>
<dbReference type="EMBL" id="QLTR01000008">
    <property type="protein sequence ID" value="RAS65195.1"/>
    <property type="molecule type" value="Genomic_DNA"/>
</dbReference>
<dbReference type="CDD" id="cd08414">
    <property type="entry name" value="PBP2_LTTR_aromatics_like"/>
    <property type="match status" value="1"/>
</dbReference>
<gene>
    <name evidence="6" type="ORF">DET48_10867</name>
</gene>
<dbReference type="Pfam" id="PF03466">
    <property type="entry name" value="LysR_substrate"/>
    <property type="match status" value="1"/>
</dbReference>
<dbReference type="Proteomes" id="UP000248729">
    <property type="component" value="Unassembled WGS sequence"/>
</dbReference>
<dbReference type="Gene3D" id="3.40.190.10">
    <property type="entry name" value="Periplasmic binding protein-like II"/>
    <property type="match status" value="2"/>
</dbReference>
<comment type="similarity">
    <text evidence="1">Belongs to the LysR transcriptional regulatory family.</text>
</comment>
<dbReference type="PANTHER" id="PTHR30419">
    <property type="entry name" value="HTH-TYPE TRANSCRIPTIONAL REGULATOR YBHD"/>
    <property type="match status" value="1"/>
</dbReference>